<name>A0A445J6L9_GLYSO</name>
<keyword evidence="6" id="KW-1185">Reference proteome</keyword>
<dbReference type="PANTHER" id="PTHR31635">
    <property type="entry name" value="REVERSE TRANSCRIPTASE DOMAIN-CONTAINING PROTEIN-RELATED"/>
    <property type="match status" value="1"/>
</dbReference>
<dbReference type="PROSITE" id="PS50878">
    <property type="entry name" value="RT_POL"/>
    <property type="match status" value="1"/>
</dbReference>
<dbReference type="Proteomes" id="UP000289340">
    <property type="component" value="Chromosome 9"/>
</dbReference>
<dbReference type="InterPro" id="IPR036691">
    <property type="entry name" value="Endo/exonu/phosph_ase_sf"/>
</dbReference>
<organism evidence="5 6">
    <name type="scientific">Glycine soja</name>
    <name type="common">Wild soybean</name>
    <dbReference type="NCBI Taxonomy" id="3848"/>
    <lineage>
        <taxon>Eukaryota</taxon>
        <taxon>Viridiplantae</taxon>
        <taxon>Streptophyta</taxon>
        <taxon>Embryophyta</taxon>
        <taxon>Tracheophyta</taxon>
        <taxon>Spermatophyta</taxon>
        <taxon>Magnoliopsida</taxon>
        <taxon>eudicotyledons</taxon>
        <taxon>Gunneridae</taxon>
        <taxon>Pentapetalae</taxon>
        <taxon>rosids</taxon>
        <taxon>fabids</taxon>
        <taxon>Fabales</taxon>
        <taxon>Fabaceae</taxon>
        <taxon>Papilionoideae</taxon>
        <taxon>50 kb inversion clade</taxon>
        <taxon>NPAAA clade</taxon>
        <taxon>indigoferoid/millettioid clade</taxon>
        <taxon>Phaseoleae</taxon>
        <taxon>Glycine</taxon>
        <taxon>Glycine subgen. Soja</taxon>
    </lineage>
</organism>
<evidence type="ECO:0000256" key="1">
    <source>
        <dbReference type="SAM" id="Coils"/>
    </source>
</evidence>
<evidence type="ECO:0000259" key="3">
    <source>
        <dbReference type="PROSITE" id="PS50878"/>
    </source>
</evidence>
<sequence length="976" mass="111689">MVVLETKLNKASVEEIMRRKFSDWHFTHNFASHNAGRILILWKQDKIHLSVLESNAQLIHCAIDCKTTAKRLQVSFIYDLHSIMARRSLWINLNSINANMNCPWLLIGDFNSILSPTDRFNGAEPNAYELQDFVDCYSDLGLGSINTHGPLYTWTNGRVWSKLDKALCNQAWFNSFGNSACEVMEFISISDHTLLVVTTELVVPRGNSPFKFNNAIVDHPNFLRIVADGWKQNIHGCSMFKVCKKLKALKAPLKNLFKQEFSNISNRVELAEAEYNSMLNSLKQNPQDPSLLALANRTRGQTIILRKAESMKFAQLIKNKYLLQADKCSKFFHALIKRNRHSRFIAAIRLEDGHNTSSQDEIVLAFVNHFRNLFSAHELTQTPSILICNRGPKVPTDCFTALLCPTSKQEVWNVISVMDNNKAPGPDGFNVLFFKKAWNIIGDDIFAAVNEFFTTGKILKQLNHAIIALIPKHDQASQVNHFRLISCCNLLYKIVSKILANRIAPVLETIIGETQIAFIKNRKMMDNIFLVQEILRKYARKRSSPRCLLKIDLHKAYDSISWEFLDWMLKSIGFPAQFWQRGLRQGDPLSPYLFVLCLEYFSRDMSSLKDDANFKFHPNCASIQLSHLAFADDIMLLSKGDIPSVSTMFAKLQHFYRVSGLSISSDKSAIYSAGIRPHELSHIQQLTGFSLGKLELIRAVIQGIVNFWMGIFPLPQSVLDRINASCRDFLWGKADIGKNKPLVAWKSLQVWAHIRDLAPFRRRFTSLQRITDSLIRGRSTSGVQGKLRCLAIAITVYCIWLSRNKLIFEDYQFSVIEHLKQETANLMKKIELLEASKRFNISFFSIHLRKLVVFTVRFHSQQKEYIALYYSSLRKLLGEGLGSCSLEELQQIEQQLERSVSSVRARKNQVYKEQIDQLKEKERALYAENARLCEQYGGIQPQPATKDPKEIQPYAESSPSSEVETELFIGLLRSSY</sequence>
<reference evidence="5 6" key="1">
    <citation type="submission" date="2018-09" db="EMBL/GenBank/DDBJ databases">
        <title>A high-quality reference genome of wild soybean provides a powerful tool to mine soybean genomes.</title>
        <authorList>
            <person name="Xie M."/>
            <person name="Chung C.Y.L."/>
            <person name="Li M.-W."/>
            <person name="Wong F.-L."/>
            <person name="Chan T.-F."/>
            <person name="Lam H.-M."/>
        </authorList>
    </citation>
    <scope>NUCLEOTIDE SEQUENCE [LARGE SCALE GENOMIC DNA]</scope>
    <source>
        <strain evidence="6">cv. W05</strain>
        <tissue evidence="5">Hypocotyl of etiolated seedlings</tissue>
    </source>
</reference>
<evidence type="ECO:0000259" key="4">
    <source>
        <dbReference type="PROSITE" id="PS51297"/>
    </source>
</evidence>
<comment type="caution">
    <text evidence="5">The sequence shown here is derived from an EMBL/GenBank/DDBJ whole genome shotgun (WGS) entry which is preliminary data.</text>
</comment>
<dbReference type="CDD" id="cd01650">
    <property type="entry name" value="RT_nLTR_like"/>
    <property type="match status" value="1"/>
</dbReference>
<feature type="coiled-coil region" evidence="1">
    <location>
        <begin position="886"/>
        <end position="935"/>
    </location>
</feature>
<keyword evidence="1" id="KW-0175">Coiled coil</keyword>
<dbReference type="SUPFAM" id="SSF56672">
    <property type="entry name" value="DNA/RNA polymerases"/>
    <property type="match status" value="1"/>
</dbReference>
<dbReference type="Pfam" id="PF00078">
    <property type="entry name" value="RVT_1"/>
    <property type="match status" value="1"/>
</dbReference>
<dbReference type="GO" id="GO:0003824">
    <property type="term" value="F:catalytic activity"/>
    <property type="evidence" value="ECO:0007669"/>
    <property type="project" value="InterPro"/>
</dbReference>
<feature type="domain" description="K-box" evidence="4">
    <location>
        <begin position="816"/>
        <end position="942"/>
    </location>
</feature>
<dbReference type="EMBL" id="QZWG01000009">
    <property type="protein sequence ID" value="RZB94040.1"/>
    <property type="molecule type" value="Genomic_DNA"/>
</dbReference>
<dbReference type="InterPro" id="IPR000477">
    <property type="entry name" value="RT_dom"/>
</dbReference>
<dbReference type="Pfam" id="PF01486">
    <property type="entry name" value="K-box"/>
    <property type="match status" value="1"/>
</dbReference>
<feature type="region of interest" description="Disordered" evidence="2">
    <location>
        <begin position="938"/>
        <end position="959"/>
    </location>
</feature>
<dbReference type="InterPro" id="IPR043502">
    <property type="entry name" value="DNA/RNA_pol_sf"/>
</dbReference>
<dbReference type="InterPro" id="IPR005135">
    <property type="entry name" value="Endo/exonuclease/phosphatase"/>
</dbReference>
<protein>
    <submittedName>
        <fullName evidence="5">Transposon TX1 149 kDa protein</fullName>
    </submittedName>
</protein>
<dbReference type="Pfam" id="PF03372">
    <property type="entry name" value="Exo_endo_phos"/>
    <property type="match status" value="1"/>
</dbReference>
<dbReference type="InterPro" id="IPR002487">
    <property type="entry name" value="TF_Kbox"/>
</dbReference>
<dbReference type="PROSITE" id="PS51297">
    <property type="entry name" value="K_BOX"/>
    <property type="match status" value="1"/>
</dbReference>
<feature type="domain" description="Reverse transcriptase" evidence="3">
    <location>
        <begin position="451"/>
        <end position="691"/>
    </location>
</feature>
<dbReference type="Gene3D" id="3.60.10.10">
    <property type="entry name" value="Endonuclease/exonuclease/phosphatase"/>
    <property type="match status" value="1"/>
</dbReference>
<proteinExistence type="predicted"/>
<dbReference type="SUPFAM" id="SSF56219">
    <property type="entry name" value="DNase I-like"/>
    <property type="match status" value="1"/>
</dbReference>
<evidence type="ECO:0000313" key="5">
    <source>
        <dbReference type="EMBL" id="RZB94040.1"/>
    </source>
</evidence>
<dbReference type="GO" id="GO:0003700">
    <property type="term" value="F:DNA-binding transcription factor activity"/>
    <property type="evidence" value="ECO:0007669"/>
    <property type="project" value="InterPro"/>
</dbReference>
<accession>A0A445J6L9</accession>
<dbReference type="GO" id="GO:0005634">
    <property type="term" value="C:nucleus"/>
    <property type="evidence" value="ECO:0007669"/>
    <property type="project" value="InterPro"/>
</dbReference>
<gene>
    <name evidence="5" type="ORF">D0Y65_025362</name>
</gene>
<evidence type="ECO:0000313" key="6">
    <source>
        <dbReference type="Proteomes" id="UP000289340"/>
    </source>
</evidence>
<dbReference type="PANTHER" id="PTHR31635:SF196">
    <property type="entry name" value="REVERSE TRANSCRIPTASE DOMAIN-CONTAINING PROTEIN-RELATED"/>
    <property type="match status" value="1"/>
</dbReference>
<evidence type="ECO:0000256" key="2">
    <source>
        <dbReference type="SAM" id="MobiDB-lite"/>
    </source>
</evidence>
<dbReference type="AlphaFoldDB" id="A0A445J6L9"/>